<keyword evidence="2" id="KW-0732">Signal</keyword>
<feature type="signal peptide" evidence="2">
    <location>
        <begin position="1"/>
        <end position="43"/>
    </location>
</feature>
<feature type="chain" id="PRO_5045548207" description="Ricin B lectin domain-containing protein" evidence="2">
    <location>
        <begin position="44"/>
        <end position="392"/>
    </location>
</feature>
<dbReference type="InterPro" id="IPR006311">
    <property type="entry name" value="TAT_signal"/>
</dbReference>
<evidence type="ECO:0000256" key="1">
    <source>
        <dbReference type="SAM" id="MobiDB-lite"/>
    </source>
</evidence>
<feature type="domain" description="Ricin B lectin" evidence="3">
    <location>
        <begin position="302"/>
        <end position="369"/>
    </location>
</feature>
<dbReference type="InterPro" id="IPR000772">
    <property type="entry name" value="Ricin_B_lectin"/>
</dbReference>
<dbReference type="Proteomes" id="UP001422759">
    <property type="component" value="Unassembled WGS sequence"/>
</dbReference>
<proteinExistence type="predicted"/>
<feature type="region of interest" description="Disordered" evidence="1">
    <location>
        <begin position="238"/>
        <end position="264"/>
    </location>
</feature>
<name>A0ABN3ABL5_9ACTN</name>
<evidence type="ECO:0000313" key="4">
    <source>
        <dbReference type="EMBL" id="GAA2157414.1"/>
    </source>
</evidence>
<protein>
    <recommendedName>
        <fullName evidence="3">Ricin B lectin domain-containing protein</fullName>
    </recommendedName>
</protein>
<sequence>MHALSHRRSTLVRRTLVRRTVAGTVLSALAVTGLAAAPQRAAAADCSGQSTVGGGNCTTALISAVGDELRLFVNAAHIAKSDNARFTQDAAGKLSALAPGYNIMVFKYDGTDAYDTKWFNNPYTADMNAVVVDTTVKLEHHDSEGGPLGYDDFRIWVFAGDSTFTNMGDGGYVNWAFVGNDGDRSVVRHRSCGWVACDHTDRIIHFPGRTVPGVTVGVPADPGVPATPGTPITVPGVPKDPGTPLNPGVPGTPGKPLNPGTPAGGISGTLHPRVKNGQGVVSTGSTTGAAVIAGGSNGKDSAWLFSSVGGGRYKITNASTGLALTENTRTYLAETRPWNGADEQKWEIAGLGGGRYRIRISTDDCLAFDESAKALGVWTCDGSWQQQWSLQS</sequence>
<dbReference type="SUPFAM" id="SSF50370">
    <property type="entry name" value="Ricin B-like lectins"/>
    <property type="match status" value="1"/>
</dbReference>
<keyword evidence="5" id="KW-1185">Reference proteome</keyword>
<dbReference type="PROSITE" id="PS50231">
    <property type="entry name" value="RICIN_B_LECTIN"/>
    <property type="match status" value="1"/>
</dbReference>
<accession>A0ABN3ABL5</accession>
<dbReference type="InterPro" id="IPR035992">
    <property type="entry name" value="Ricin_B-like_lectins"/>
</dbReference>
<organism evidence="4 5">
    <name type="scientific">Kitasatospora kazusensis</name>
    <dbReference type="NCBI Taxonomy" id="407974"/>
    <lineage>
        <taxon>Bacteria</taxon>
        <taxon>Bacillati</taxon>
        <taxon>Actinomycetota</taxon>
        <taxon>Actinomycetes</taxon>
        <taxon>Kitasatosporales</taxon>
        <taxon>Streptomycetaceae</taxon>
        <taxon>Kitasatospora</taxon>
    </lineage>
</organism>
<dbReference type="EMBL" id="BAAANT010000059">
    <property type="protein sequence ID" value="GAA2157414.1"/>
    <property type="molecule type" value="Genomic_DNA"/>
</dbReference>
<dbReference type="Gene3D" id="2.80.10.50">
    <property type="match status" value="1"/>
</dbReference>
<comment type="caution">
    <text evidence="4">The sequence shown here is derived from an EMBL/GenBank/DDBJ whole genome shotgun (WGS) entry which is preliminary data.</text>
</comment>
<evidence type="ECO:0000256" key="2">
    <source>
        <dbReference type="SAM" id="SignalP"/>
    </source>
</evidence>
<dbReference type="CDD" id="cd00161">
    <property type="entry name" value="beta-trefoil_Ricin-like"/>
    <property type="match status" value="1"/>
</dbReference>
<evidence type="ECO:0000313" key="5">
    <source>
        <dbReference type="Proteomes" id="UP001422759"/>
    </source>
</evidence>
<dbReference type="PROSITE" id="PS51318">
    <property type="entry name" value="TAT"/>
    <property type="match status" value="1"/>
</dbReference>
<dbReference type="RefSeq" id="WP_344469283.1">
    <property type="nucleotide sequence ID" value="NZ_BAAANT010000059.1"/>
</dbReference>
<reference evidence="4 5" key="1">
    <citation type="journal article" date="2019" name="Int. J. Syst. Evol. Microbiol.">
        <title>The Global Catalogue of Microorganisms (GCM) 10K type strain sequencing project: providing services to taxonomists for standard genome sequencing and annotation.</title>
        <authorList>
            <consortium name="The Broad Institute Genomics Platform"/>
            <consortium name="The Broad Institute Genome Sequencing Center for Infectious Disease"/>
            <person name="Wu L."/>
            <person name="Ma J."/>
        </authorList>
    </citation>
    <scope>NUCLEOTIDE SEQUENCE [LARGE SCALE GENOMIC DNA]</scope>
    <source>
        <strain evidence="4 5">JCM 14560</strain>
    </source>
</reference>
<dbReference type="Pfam" id="PF14200">
    <property type="entry name" value="RicinB_lectin_2"/>
    <property type="match status" value="1"/>
</dbReference>
<gene>
    <name evidence="4" type="ORF">GCM10009760_59580</name>
</gene>
<evidence type="ECO:0000259" key="3">
    <source>
        <dbReference type="Pfam" id="PF14200"/>
    </source>
</evidence>